<keyword evidence="16" id="KW-0325">Glycoprotein</keyword>
<dbReference type="FunFam" id="3.30.200.20:FF:000309">
    <property type="entry name" value="Leucine-rich repeat receptor protein kinase MSP1"/>
    <property type="match status" value="1"/>
</dbReference>
<dbReference type="GO" id="GO:0009791">
    <property type="term" value="P:post-embryonic development"/>
    <property type="evidence" value="ECO:0007669"/>
    <property type="project" value="UniProtKB-ARBA"/>
</dbReference>
<gene>
    <name evidence="22" type="ORF">FSB_LOCUS41600</name>
</gene>
<evidence type="ECO:0000313" key="22">
    <source>
        <dbReference type="EMBL" id="SPD13718.1"/>
    </source>
</evidence>
<dbReference type="PANTHER" id="PTHR48005">
    <property type="entry name" value="LEUCINE RICH REPEAT KINASE 2"/>
    <property type="match status" value="1"/>
</dbReference>
<evidence type="ECO:0000256" key="10">
    <source>
        <dbReference type="ARBA" id="ARBA00022741"/>
    </source>
</evidence>
<evidence type="ECO:0000256" key="19">
    <source>
        <dbReference type="PROSITE-ProRule" id="PRU10141"/>
    </source>
</evidence>
<evidence type="ECO:0000256" key="12">
    <source>
        <dbReference type="ARBA" id="ARBA00022840"/>
    </source>
</evidence>
<dbReference type="GO" id="GO:0016020">
    <property type="term" value="C:membrane"/>
    <property type="evidence" value="ECO:0007669"/>
    <property type="project" value="UniProtKB-SubCell"/>
</dbReference>
<keyword evidence="14 20" id="KW-0472">Membrane</keyword>
<evidence type="ECO:0000256" key="20">
    <source>
        <dbReference type="SAM" id="Phobius"/>
    </source>
</evidence>
<evidence type="ECO:0000256" key="8">
    <source>
        <dbReference type="ARBA" id="ARBA00022729"/>
    </source>
</evidence>
<dbReference type="Pfam" id="PF00069">
    <property type="entry name" value="Pkinase"/>
    <property type="match status" value="1"/>
</dbReference>
<evidence type="ECO:0000256" key="9">
    <source>
        <dbReference type="ARBA" id="ARBA00022737"/>
    </source>
</evidence>
<dbReference type="Pfam" id="PF00560">
    <property type="entry name" value="LRR_1"/>
    <property type="match status" value="3"/>
</dbReference>
<dbReference type="InterPro" id="IPR001611">
    <property type="entry name" value="Leu-rich_rpt"/>
</dbReference>
<evidence type="ECO:0000256" key="1">
    <source>
        <dbReference type="ARBA" id="ARBA00004479"/>
    </source>
</evidence>
<dbReference type="EC" id="2.7.11.1" evidence="2"/>
<keyword evidence="8" id="KW-0732">Signal</keyword>
<feature type="domain" description="Protein kinase" evidence="21">
    <location>
        <begin position="346"/>
        <end position="613"/>
    </location>
</feature>
<evidence type="ECO:0000256" key="4">
    <source>
        <dbReference type="ARBA" id="ARBA00022553"/>
    </source>
</evidence>
<dbReference type="InterPro" id="IPR008266">
    <property type="entry name" value="Tyr_kinase_AS"/>
</dbReference>
<evidence type="ECO:0000256" key="3">
    <source>
        <dbReference type="ARBA" id="ARBA00022527"/>
    </source>
</evidence>
<dbReference type="InterPro" id="IPR032675">
    <property type="entry name" value="LRR_dom_sf"/>
</dbReference>
<dbReference type="Pfam" id="PF13855">
    <property type="entry name" value="LRR_8"/>
    <property type="match status" value="1"/>
</dbReference>
<dbReference type="PROSITE" id="PS00107">
    <property type="entry name" value="PROTEIN_KINASE_ATP"/>
    <property type="match status" value="1"/>
</dbReference>
<evidence type="ECO:0000256" key="15">
    <source>
        <dbReference type="ARBA" id="ARBA00023170"/>
    </source>
</evidence>
<evidence type="ECO:0000256" key="5">
    <source>
        <dbReference type="ARBA" id="ARBA00022614"/>
    </source>
</evidence>
<keyword evidence="6" id="KW-0808">Transferase</keyword>
<dbReference type="PROSITE" id="PS00109">
    <property type="entry name" value="PROTEIN_KINASE_TYR"/>
    <property type="match status" value="1"/>
</dbReference>
<dbReference type="InterPro" id="IPR017441">
    <property type="entry name" value="Protein_kinase_ATP_BS"/>
</dbReference>
<dbReference type="FunFam" id="1.10.510.10:FF:000445">
    <property type="entry name" value="MDIS1-interacting receptor like kinase 2"/>
    <property type="match status" value="1"/>
</dbReference>
<evidence type="ECO:0000256" key="16">
    <source>
        <dbReference type="ARBA" id="ARBA00023180"/>
    </source>
</evidence>
<dbReference type="SUPFAM" id="SSF56112">
    <property type="entry name" value="Protein kinase-like (PK-like)"/>
    <property type="match status" value="1"/>
</dbReference>
<dbReference type="Gene3D" id="1.10.510.10">
    <property type="entry name" value="Transferase(Phosphotransferase) domain 1"/>
    <property type="match status" value="1"/>
</dbReference>
<keyword evidence="5" id="KW-0433">Leucine-rich repeat</keyword>
<evidence type="ECO:0000256" key="11">
    <source>
        <dbReference type="ARBA" id="ARBA00022777"/>
    </source>
</evidence>
<evidence type="ECO:0000259" key="21">
    <source>
        <dbReference type="PROSITE" id="PS50011"/>
    </source>
</evidence>
<evidence type="ECO:0000256" key="6">
    <source>
        <dbReference type="ARBA" id="ARBA00022679"/>
    </source>
</evidence>
<proteinExistence type="predicted"/>
<sequence>MHATTMVIAAQSNAKFLSSSALEQEAEALMESGWWSHDFNHTSISYCEQVGSIECNDGGSVIWINMGGVYLGDKVRKFNFSSFPNLVHLNLRNTGLQGSIPQEIGSIPSTLGLLTNPYNLSLSFNEINGSISEIVMLKNFLALYLDSNQITGYIPPEIGNMKRLMYLNLSNNSIVGQIPSTIGHLINLDSLDLGWNQISGSIPVEISNCSMLYYLNLSHNNLTGSIPSEIGNLSCLSHIDLSYNYLTGKIPLSLKDFICDIKGLICDTKGFSPCPPSSQSMHLVKILLPITIFFALLLLGYFFHSRCRVKKTQSESRETKNGDLFSIWNYDGKIAYEDIIEATEDFDIKYCIGTGGYGSVYKTQLPSGKVVALKKLHRFEAEDPTFDKSFKNEVKMLTEIRHRNIVKLHGYCLHKRCMFLVYEYMEMGSLFCVLSNDVEAVELNWTKRVNIIKDIAHAISYMHHECIPVIVHRDISSNNILLNSKLEAFVSDFGTAKLLDPDSSNQTLVVGTYGYIAPELAYTMVVTEKCDVYSFGMVVLEILMGIHPGELLTSLSSPSSQHVMLNEILDQRLPPPNRLVAHDIFFVATIAFACLRTKPKSRPTMKWVSQEFLSRKKPLANPLCTVSLWQLKNQETYMMGESETQS</sequence>
<evidence type="ECO:0000256" key="17">
    <source>
        <dbReference type="ARBA" id="ARBA00047899"/>
    </source>
</evidence>
<feature type="transmembrane region" description="Helical" evidence="20">
    <location>
        <begin position="283"/>
        <end position="303"/>
    </location>
</feature>
<dbReference type="GO" id="GO:0005524">
    <property type="term" value="F:ATP binding"/>
    <property type="evidence" value="ECO:0007669"/>
    <property type="project" value="UniProtKB-UniRule"/>
</dbReference>
<dbReference type="SUPFAM" id="SSF52058">
    <property type="entry name" value="L domain-like"/>
    <property type="match status" value="1"/>
</dbReference>
<comment type="catalytic activity">
    <reaction evidence="18">
        <text>L-seryl-[protein] + ATP = O-phospho-L-seryl-[protein] + ADP + H(+)</text>
        <dbReference type="Rhea" id="RHEA:17989"/>
        <dbReference type="Rhea" id="RHEA-COMP:9863"/>
        <dbReference type="Rhea" id="RHEA-COMP:11604"/>
        <dbReference type="ChEBI" id="CHEBI:15378"/>
        <dbReference type="ChEBI" id="CHEBI:29999"/>
        <dbReference type="ChEBI" id="CHEBI:30616"/>
        <dbReference type="ChEBI" id="CHEBI:83421"/>
        <dbReference type="ChEBI" id="CHEBI:456216"/>
        <dbReference type="EC" id="2.7.11.1"/>
    </reaction>
</comment>
<dbReference type="PROSITE" id="PS50011">
    <property type="entry name" value="PROTEIN_KINASE_DOM"/>
    <property type="match status" value="1"/>
</dbReference>
<keyword evidence="11" id="KW-0418">Kinase</keyword>
<evidence type="ECO:0000256" key="2">
    <source>
        <dbReference type="ARBA" id="ARBA00012513"/>
    </source>
</evidence>
<dbReference type="AlphaFoldDB" id="A0A2N9HP24"/>
<feature type="binding site" evidence="19">
    <location>
        <position position="374"/>
    </location>
    <ligand>
        <name>ATP</name>
        <dbReference type="ChEBI" id="CHEBI:30616"/>
    </ligand>
</feature>
<dbReference type="InterPro" id="IPR000719">
    <property type="entry name" value="Prot_kinase_dom"/>
</dbReference>
<evidence type="ECO:0000256" key="14">
    <source>
        <dbReference type="ARBA" id="ARBA00023136"/>
    </source>
</evidence>
<dbReference type="FunFam" id="3.80.10.10:FF:000453">
    <property type="entry name" value="Leucine-rich receptor-like protein kinase family protein"/>
    <property type="match status" value="1"/>
</dbReference>
<comment type="catalytic activity">
    <reaction evidence="17">
        <text>L-threonyl-[protein] + ATP = O-phospho-L-threonyl-[protein] + ADP + H(+)</text>
        <dbReference type="Rhea" id="RHEA:46608"/>
        <dbReference type="Rhea" id="RHEA-COMP:11060"/>
        <dbReference type="Rhea" id="RHEA-COMP:11605"/>
        <dbReference type="ChEBI" id="CHEBI:15378"/>
        <dbReference type="ChEBI" id="CHEBI:30013"/>
        <dbReference type="ChEBI" id="CHEBI:30616"/>
        <dbReference type="ChEBI" id="CHEBI:61977"/>
        <dbReference type="ChEBI" id="CHEBI:456216"/>
        <dbReference type="EC" id="2.7.11.1"/>
    </reaction>
</comment>
<dbReference type="InterPro" id="IPR011009">
    <property type="entry name" value="Kinase-like_dom_sf"/>
</dbReference>
<keyword evidence="9" id="KW-0677">Repeat</keyword>
<dbReference type="EMBL" id="OIVN01003808">
    <property type="protein sequence ID" value="SPD13718.1"/>
    <property type="molecule type" value="Genomic_DNA"/>
</dbReference>
<name>A0A2N9HP24_FAGSY</name>
<keyword evidence="12 19" id="KW-0067">ATP-binding</keyword>
<dbReference type="InterPro" id="IPR051420">
    <property type="entry name" value="Ser_Thr_Kinases_DiverseReg"/>
</dbReference>
<comment type="subcellular location">
    <subcellularLocation>
        <location evidence="1">Membrane</location>
        <topology evidence="1">Single-pass type I membrane protein</topology>
    </subcellularLocation>
</comment>
<dbReference type="GO" id="GO:0006952">
    <property type="term" value="P:defense response"/>
    <property type="evidence" value="ECO:0007669"/>
    <property type="project" value="UniProtKB-ARBA"/>
</dbReference>
<evidence type="ECO:0000256" key="13">
    <source>
        <dbReference type="ARBA" id="ARBA00022989"/>
    </source>
</evidence>
<dbReference type="PANTHER" id="PTHR48005:SF16">
    <property type="entry name" value="MDIS1-INTERACTING RECEPTOR LIKE KINASE 2-LIKE ISOFORM X1"/>
    <property type="match status" value="1"/>
</dbReference>
<keyword evidence="13 20" id="KW-1133">Transmembrane helix</keyword>
<dbReference type="Gene3D" id="3.30.200.20">
    <property type="entry name" value="Phosphorylase Kinase, domain 1"/>
    <property type="match status" value="1"/>
</dbReference>
<dbReference type="GO" id="GO:0004674">
    <property type="term" value="F:protein serine/threonine kinase activity"/>
    <property type="evidence" value="ECO:0007669"/>
    <property type="project" value="UniProtKB-KW"/>
</dbReference>
<keyword evidence="3" id="KW-0723">Serine/threonine-protein kinase</keyword>
<protein>
    <recommendedName>
        <fullName evidence="2">non-specific serine/threonine protein kinase</fullName>
        <ecNumber evidence="2">2.7.11.1</ecNumber>
    </recommendedName>
</protein>
<accession>A0A2N9HP24</accession>
<dbReference type="GO" id="GO:0051707">
    <property type="term" value="P:response to other organism"/>
    <property type="evidence" value="ECO:0007669"/>
    <property type="project" value="UniProtKB-ARBA"/>
</dbReference>
<keyword evidence="4" id="KW-0597">Phosphoprotein</keyword>
<keyword evidence="7 20" id="KW-0812">Transmembrane</keyword>
<evidence type="ECO:0000256" key="7">
    <source>
        <dbReference type="ARBA" id="ARBA00022692"/>
    </source>
</evidence>
<keyword evidence="10 19" id="KW-0547">Nucleotide-binding</keyword>
<organism evidence="22">
    <name type="scientific">Fagus sylvatica</name>
    <name type="common">Beechnut</name>
    <dbReference type="NCBI Taxonomy" id="28930"/>
    <lineage>
        <taxon>Eukaryota</taxon>
        <taxon>Viridiplantae</taxon>
        <taxon>Streptophyta</taxon>
        <taxon>Embryophyta</taxon>
        <taxon>Tracheophyta</taxon>
        <taxon>Spermatophyta</taxon>
        <taxon>Magnoliopsida</taxon>
        <taxon>eudicotyledons</taxon>
        <taxon>Gunneridae</taxon>
        <taxon>Pentapetalae</taxon>
        <taxon>rosids</taxon>
        <taxon>fabids</taxon>
        <taxon>Fagales</taxon>
        <taxon>Fagaceae</taxon>
        <taxon>Fagus</taxon>
    </lineage>
</organism>
<reference evidence="22" key="1">
    <citation type="submission" date="2018-02" db="EMBL/GenBank/DDBJ databases">
        <authorList>
            <person name="Cohen D.B."/>
            <person name="Kent A.D."/>
        </authorList>
    </citation>
    <scope>NUCLEOTIDE SEQUENCE</scope>
</reference>
<keyword evidence="15" id="KW-0675">Receptor</keyword>
<evidence type="ECO:0000256" key="18">
    <source>
        <dbReference type="ARBA" id="ARBA00048679"/>
    </source>
</evidence>
<dbReference type="Gene3D" id="3.80.10.10">
    <property type="entry name" value="Ribonuclease Inhibitor"/>
    <property type="match status" value="2"/>
</dbReference>